<dbReference type="GO" id="GO:0003677">
    <property type="term" value="F:DNA binding"/>
    <property type="evidence" value="ECO:0007669"/>
    <property type="project" value="UniProtKB-KW"/>
</dbReference>
<dbReference type="Gene3D" id="1.10.1740.10">
    <property type="match status" value="1"/>
</dbReference>
<dbReference type="Gene3D" id="1.10.10.10">
    <property type="entry name" value="Winged helix-like DNA-binding domain superfamily/Winged helix DNA-binding domain"/>
    <property type="match status" value="1"/>
</dbReference>
<dbReference type="PANTHER" id="PTHR43133">
    <property type="entry name" value="RNA POLYMERASE ECF-TYPE SIGMA FACTO"/>
    <property type="match status" value="1"/>
</dbReference>
<dbReference type="SUPFAM" id="SSF88946">
    <property type="entry name" value="Sigma2 domain of RNA polymerase sigma factors"/>
    <property type="match status" value="1"/>
</dbReference>
<dbReference type="Pfam" id="PF08281">
    <property type="entry name" value="Sigma70_r4_2"/>
    <property type="match status" value="1"/>
</dbReference>
<evidence type="ECO:0000313" key="9">
    <source>
        <dbReference type="Proteomes" id="UP000886785"/>
    </source>
</evidence>
<dbReference type="AlphaFoldDB" id="A0A9D1DQ74"/>
<evidence type="ECO:0000256" key="2">
    <source>
        <dbReference type="ARBA" id="ARBA00023015"/>
    </source>
</evidence>
<keyword evidence="2" id="KW-0805">Transcription regulation</keyword>
<keyword evidence="4" id="KW-0238">DNA-binding</keyword>
<dbReference type="GO" id="GO:0016987">
    <property type="term" value="F:sigma factor activity"/>
    <property type="evidence" value="ECO:0007669"/>
    <property type="project" value="UniProtKB-KW"/>
</dbReference>
<comment type="similarity">
    <text evidence="1">Belongs to the sigma-70 factor family. ECF subfamily.</text>
</comment>
<gene>
    <name evidence="8" type="ORF">IAA54_04950</name>
</gene>
<evidence type="ECO:0000256" key="3">
    <source>
        <dbReference type="ARBA" id="ARBA00023082"/>
    </source>
</evidence>
<reference evidence="8" key="1">
    <citation type="submission" date="2020-10" db="EMBL/GenBank/DDBJ databases">
        <authorList>
            <person name="Gilroy R."/>
        </authorList>
    </citation>
    <scope>NUCLEOTIDE SEQUENCE</scope>
    <source>
        <strain evidence="8">ChiSjej1B19-7085</strain>
    </source>
</reference>
<dbReference type="GO" id="GO:0006352">
    <property type="term" value="P:DNA-templated transcription initiation"/>
    <property type="evidence" value="ECO:0007669"/>
    <property type="project" value="InterPro"/>
</dbReference>
<dbReference type="EMBL" id="DVHF01000054">
    <property type="protein sequence ID" value="HIR56996.1"/>
    <property type="molecule type" value="Genomic_DNA"/>
</dbReference>
<dbReference type="SUPFAM" id="SSF88659">
    <property type="entry name" value="Sigma3 and sigma4 domains of RNA polymerase sigma factors"/>
    <property type="match status" value="1"/>
</dbReference>
<evidence type="ECO:0000313" key="8">
    <source>
        <dbReference type="EMBL" id="HIR56996.1"/>
    </source>
</evidence>
<dbReference type="NCBIfam" id="TIGR02937">
    <property type="entry name" value="sigma70-ECF"/>
    <property type="match status" value="1"/>
</dbReference>
<dbReference type="Pfam" id="PF04542">
    <property type="entry name" value="Sigma70_r2"/>
    <property type="match status" value="1"/>
</dbReference>
<dbReference type="InterPro" id="IPR036388">
    <property type="entry name" value="WH-like_DNA-bd_sf"/>
</dbReference>
<dbReference type="Proteomes" id="UP000886785">
    <property type="component" value="Unassembled WGS sequence"/>
</dbReference>
<dbReference type="CDD" id="cd06171">
    <property type="entry name" value="Sigma70_r4"/>
    <property type="match status" value="1"/>
</dbReference>
<accession>A0A9D1DQ74</accession>
<feature type="domain" description="RNA polymerase sigma factor 70 region 4 type 2" evidence="7">
    <location>
        <begin position="123"/>
        <end position="174"/>
    </location>
</feature>
<evidence type="ECO:0000259" key="6">
    <source>
        <dbReference type="Pfam" id="PF04542"/>
    </source>
</evidence>
<protein>
    <submittedName>
        <fullName evidence="8">Sigma-70 family RNA polymerase sigma factor</fullName>
    </submittedName>
</protein>
<dbReference type="InterPro" id="IPR039425">
    <property type="entry name" value="RNA_pol_sigma-70-like"/>
</dbReference>
<keyword evidence="3" id="KW-0731">Sigma factor</keyword>
<name>A0A9D1DQ74_9FIRM</name>
<evidence type="ECO:0000256" key="1">
    <source>
        <dbReference type="ARBA" id="ARBA00010641"/>
    </source>
</evidence>
<proteinExistence type="inferred from homology"/>
<sequence>MEDREIVDLYWARDEQAIEETDRKYGRQCQAIARNILGSEHDAEECVSDTWMSAWNSMPDQRPNHLLAFLGKIVRNLALDRWDYLHAKKRSAAATTMLSELEDCIPGFESTERHAEDQETAEVISRFLRTLDPDTRNIFLRRYWYADSISEIAARFSTNESRVKSSLFRTRKKLRAVLEKEGIAL</sequence>
<dbReference type="InterPro" id="IPR013324">
    <property type="entry name" value="RNA_pol_sigma_r3/r4-like"/>
</dbReference>
<evidence type="ECO:0000259" key="7">
    <source>
        <dbReference type="Pfam" id="PF08281"/>
    </source>
</evidence>
<comment type="caution">
    <text evidence="8">The sequence shown here is derived from an EMBL/GenBank/DDBJ whole genome shotgun (WGS) entry which is preliminary data.</text>
</comment>
<evidence type="ECO:0000256" key="4">
    <source>
        <dbReference type="ARBA" id="ARBA00023125"/>
    </source>
</evidence>
<dbReference type="InterPro" id="IPR013249">
    <property type="entry name" value="RNA_pol_sigma70_r4_t2"/>
</dbReference>
<keyword evidence="5" id="KW-0804">Transcription</keyword>
<reference evidence="8" key="2">
    <citation type="journal article" date="2021" name="PeerJ">
        <title>Extensive microbial diversity within the chicken gut microbiome revealed by metagenomics and culture.</title>
        <authorList>
            <person name="Gilroy R."/>
            <person name="Ravi A."/>
            <person name="Getino M."/>
            <person name="Pursley I."/>
            <person name="Horton D.L."/>
            <person name="Alikhan N.F."/>
            <person name="Baker D."/>
            <person name="Gharbi K."/>
            <person name="Hall N."/>
            <person name="Watson M."/>
            <person name="Adriaenssens E.M."/>
            <person name="Foster-Nyarko E."/>
            <person name="Jarju S."/>
            <person name="Secka A."/>
            <person name="Antonio M."/>
            <person name="Oren A."/>
            <person name="Chaudhuri R.R."/>
            <person name="La Ragione R."/>
            <person name="Hildebrand F."/>
            <person name="Pallen M.J."/>
        </authorList>
    </citation>
    <scope>NUCLEOTIDE SEQUENCE</scope>
    <source>
        <strain evidence="8">ChiSjej1B19-7085</strain>
    </source>
</reference>
<dbReference type="PANTHER" id="PTHR43133:SF8">
    <property type="entry name" value="RNA POLYMERASE SIGMA FACTOR HI_1459-RELATED"/>
    <property type="match status" value="1"/>
</dbReference>
<dbReference type="InterPro" id="IPR007627">
    <property type="entry name" value="RNA_pol_sigma70_r2"/>
</dbReference>
<dbReference type="InterPro" id="IPR013325">
    <property type="entry name" value="RNA_pol_sigma_r2"/>
</dbReference>
<evidence type="ECO:0000256" key="5">
    <source>
        <dbReference type="ARBA" id="ARBA00023163"/>
    </source>
</evidence>
<feature type="domain" description="RNA polymerase sigma-70 region 2" evidence="6">
    <location>
        <begin position="23"/>
        <end position="82"/>
    </location>
</feature>
<dbReference type="InterPro" id="IPR014284">
    <property type="entry name" value="RNA_pol_sigma-70_dom"/>
</dbReference>
<organism evidence="8 9">
    <name type="scientific">Candidatus Gallacutalibacter pullicola</name>
    <dbReference type="NCBI Taxonomy" id="2840830"/>
    <lineage>
        <taxon>Bacteria</taxon>
        <taxon>Bacillati</taxon>
        <taxon>Bacillota</taxon>
        <taxon>Clostridia</taxon>
        <taxon>Eubacteriales</taxon>
        <taxon>Candidatus Gallacutalibacter</taxon>
    </lineage>
</organism>